<feature type="compositionally biased region" description="Basic and acidic residues" evidence="1">
    <location>
        <begin position="493"/>
        <end position="508"/>
    </location>
</feature>
<feature type="compositionally biased region" description="Basic residues" evidence="1">
    <location>
        <begin position="164"/>
        <end position="179"/>
    </location>
</feature>
<feature type="compositionally biased region" description="Basic residues" evidence="1">
    <location>
        <begin position="439"/>
        <end position="454"/>
    </location>
</feature>
<dbReference type="AlphaFoldDB" id="A0A6J4TMQ6"/>
<feature type="compositionally biased region" description="Basic residues" evidence="1">
    <location>
        <begin position="363"/>
        <end position="388"/>
    </location>
</feature>
<name>A0A6J4TMQ6_9ACTN</name>
<accession>A0A6J4TMQ6</accession>
<feature type="region of interest" description="Disordered" evidence="1">
    <location>
        <begin position="292"/>
        <end position="332"/>
    </location>
</feature>
<feature type="region of interest" description="Disordered" evidence="1">
    <location>
        <begin position="1"/>
        <end position="217"/>
    </location>
</feature>
<organism evidence="2">
    <name type="scientific">uncultured Solirubrobacteraceae bacterium</name>
    <dbReference type="NCBI Taxonomy" id="1162706"/>
    <lineage>
        <taxon>Bacteria</taxon>
        <taxon>Bacillati</taxon>
        <taxon>Actinomycetota</taxon>
        <taxon>Thermoleophilia</taxon>
        <taxon>Solirubrobacterales</taxon>
        <taxon>Solirubrobacteraceae</taxon>
        <taxon>environmental samples</taxon>
    </lineage>
</organism>
<feature type="non-terminal residue" evidence="2">
    <location>
        <position position="1"/>
    </location>
</feature>
<feature type="compositionally biased region" description="Basic and acidic residues" evidence="1">
    <location>
        <begin position="32"/>
        <end position="44"/>
    </location>
</feature>
<feature type="non-terminal residue" evidence="2">
    <location>
        <position position="534"/>
    </location>
</feature>
<feature type="compositionally biased region" description="Low complexity" evidence="1">
    <location>
        <begin position="71"/>
        <end position="83"/>
    </location>
</feature>
<proteinExistence type="predicted"/>
<feature type="compositionally biased region" description="Basic and acidic residues" evidence="1">
    <location>
        <begin position="133"/>
        <end position="143"/>
    </location>
</feature>
<feature type="region of interest" description="Disordered" evidence="1">
    <location>
        <begin position="409"/>
        <end position="534"/>
    </location>
</feature>
<evidence type="ECO:0000313" key="2">
    <source>
        <dbReference type="EMBL" id="CAA9526553.1"/>
    </source>
</evidence>
<feature type="compositionally biased region" description="Basic residues" evidence="1">
    <location>
        <begin position="59"/>
        <end position="70"/>
    </location>
</feature>
<feature type="compositionally biased region" description="Basic and acidic residues" evidence="1">
    <location>
        <begin position="84"/>
        <end position="96"/>
    </location>
</feature>
<dbReference type="EMBL" id="CADCVT010000362">
    <property type="protein sequence ID" value="CAA9526553.1"/>
    <property type="molecule type" value="Genomic_DNA"/>
</dbReference>
<reference evidence="2" key="1">
    <citation type="submission" date="2020-02" db="EMBL/GenBank/DDBJ databases">
        <authorList>
            <person name="Meier V. D."/>
        </authorList>
    </citation>
    <scope>NUCLEOTIDE SEQUENCE</scope>
    <source>
        <strain evidence="2">AVDCRST_MAG85</strain>
    </source>
</reference>
<feature type="compositionally biased region" description="Basic residues" evidence="1">
    <location>
        <begin position="188"/>
        <end position="212"/>
    </location>
</feature>
<feature type="compositionally biased region" description="Basic and acidic residues" evidence="1">
    <location>
        <begin position="314"/>
        <end position="325"/>
    </location>
</feature>
<feature type="compositionally biased region" description="Basic residues" evidence="1">
    <location>
        <begin position="1"/>
        <end position="13"/>
    </location>
</feature>
<feature type="compositionally biased region" description="Low complexity" evidence="1">
    <location>
        <begin position="293"/>
        <end position="307"/>
    </location>
</feature>
<feature type="compositionally biased region" description="Basic and acidic residues" evidence="1">
    <location>
        <begin position="429"/>
        <end position="438"/>
    </location>
</feature>
<sequence>ELAAARGRRRARARVGPPGDPRRARRAVRPGVPDERPVPDLADRRRLRPGLRAGDPGRRARARPRAHHRAAAAAVRGGAVLRPARAETERPADRTARGRPGPVHDARHRCDRAHAHPGAVVGGGVRARRRARPDRPGRGDRDRRPRRGAAAGRLGARGREPDQRRHRADRVQVRGRRGHRGDVLAVGGRRRVRPERRGRARDRRGGRRRRRVAAGADRRRGDAVVLLARQRVLRLPAGRRPGGLGRGRRGDDRHLRRVEHAAHRRRDDAAAALRDVGRRRVPAELDAVRARRAPAPVGARRPAGARPRAARPVRARDRPGGDGDPLRVGVPGDVPAAAGVAATAREGPDAAMAVDLRRRVHRDARRGLARRGARHPRVRRGARPHRVPLLHDDPVDRLRRGALAAVAAAQARRAGGRHAAARGGQGADGGRRGGDPAHRRARRRGLGARGHRRAGARDVPLPPRPLPGAARQGGRRPLRGEHRRPVARLPADLARDDRRPARRPERTAAPRAHRRRRHAAGPARPRSRGVEAQL</sequence>
<protein>
    <submittedName>
        <fullName evidence="2">Na+/H+ antiporter</fullName>
    </submittedName>
</protein>
<gene>
    <name evidence="2" type="ORF">AVDCRST_MAG85-3288</name>
</gene>
<feature type="region of interest" description="Disordered" evidence="1">
    <location>
        <begin position="363"/>
        <end position="390"/>
    </location>
</feature>
<evidence type="ECO:0000256" key="1">
    <source>
        <dbReference type="SAM" id="MobiDB-lite"/>
    </source>
</evidence>